<comment type="similarity">
    <text evidence="2">Belongs to the bacterial solute-binding protein 2 family.</text>
</comment>
<dbReference type="AlphaFoldDB" id="A0A498CSP4"/>
<proteinExistence type="inferred from homology"/>
<dbReference type="Gene3D" id="3.40.50.2300">
    <property type="match status" value="2"/>
</dbReference>
<feature type="domain" description="Periplasmic binding protein" evidence="5">
    <location>
        <begin position="123"/>
        <end position="378"/>
    </location>
</feature>
<dbReference type="PANTHER" id="PTHR46847:SF1">
    <property type="entry name" value="D-ALLOSE-BINDING PERIPLASMIC PROTEIN-RELATED"/>
    <property type="match status" value="1"/>
</dbReference>
<feature type="region of interest" description="Disordered" evidence="4">
    <location>
        <begin position="91"/>
        <end position="116"/>
    </location>
</feature>
<dbReference type="InterPro" id="IPR028082">
    <property type="entry name" value="Peripla_BP_I"/>
</dbReference>
<organism evidence="6 7">
    <name type="scientific">Anaerotruncus massiliensis</name>
    <name type="common">ex Liu et al. 2021</name>
    <dbReference type="NCBI Taxonomy" id="2321404"/>
    <lineage>
        <taxon>Bacteria</taxon>
        <taxon>Bacillati</taxon>
        <taxon>Bacillota</taxon>
        <taxon>Clostridia</taxon>
        <taxon>Eubacteriales</taxon>
        <taxon>Oscillospiraceae</taxon>
        <taxon>Anaerotruncus</taxon>
    </lineage>
</organism>
<sequence length="411" mass="42682">MSTTFWSSPAPAGNWTNGGAEARRAPEAAQFTKKEGCVPGVTCSSAEINRENKMKRLGDGLFMLKKTRILALVLCFAMAISLAACSSDSGTAPAPSTAAPAAPAAPADEAPAETPAETAGLKFGWSVYDNQQEFFQSMTAGVEEKAAEMGIQVILHDQQNDETEMVSGATRLINDEGVDALVISPCKPEALSSIVELAKQKSIPVIICDIGDGGTDKDAIIVSDMYGGGRMAGKYALQLLEAAGTASKNYAVIRCEASAVYAARRPEGFKDVMNDAGYTMVQELTADSDQTKGYEAMQDILAANPDIAAVFAANDPMALGAMEALQEAGRSDVLLFGFNGDAGALEAIAAGTMQGTVAQDPKGIGALGVELANTLCTGGSLSYDDATNKEIFAAVQMIGKDGEVLTDLTAD</sequence>
<evidence type="ECO:0000313" key="6">
    <source>
        <dbReference type="EMBL" id="RLL13598.1"/>
    </source>
</evidence>
<dbReference type="SUPFAM" id="SSF53822">
    <property type="entry name" value="Periplasmic binding protein-like I"/>
    <property type="match status" value="1"/>
</dbReference>
<evidence type="ECO:0000256" key="1">
    <source>
        <dbReference type="ARBA" id="ARBA00004196"/>
    </source>
</evidence>
<reference evidence="6 7" key="1">
    <citation type="submission" date="2018-10" db="EMBL/GenBank/DDBJ databases">
        <title>Anaerotruncus faecis sp. nov., isolated from human feces.</title>
        <authorList>
            <person name="Wang Y.-J."/>
        </authorList>
    </citation>
    <scope>NUCLEOTIDE SEQUENCE [LARGE SCALE GENOMIC DNA]</scope>
    <source>
        <strain evidence="6 7">22A2-44</strain>
    </source>
</reference>
<dbReference type="GO" id="GO:0030246">
    <property type="term" value="F:carbohydrate binding"/>
    <property type="evidence" value="ECO:0007669"/>
    <property type="project" value="UniProtKB-ARBA"/>
</dbReference>
<evidence type="ECO:0000256" key="2">
    <source>
        <dbReference type="ARBA" id="ARBA00007639"/>
    </source>
</evidence>
<dbReference type="InterPro" id="IPR025997">
    <property type="entry name" value="SBP_2_dom"/>
</dbReference>
<gene>
    <name evidence="6" type="ORF">D4A47_03795</name>
</gene>
<dbReference type="EMBL" id="RCHT01000003">
    <property type="protein sequence ID" value="RLL13598.1"/>
    <property type="molecule type" value="Genomic_DNA"/>
</dbReference>
<comment type="subcellular location">
    <subcellularLocation>
        <location evidence="1">Cell envelope</location>
    </subcellularLocation>
</comment>
<name>A0A498CSP4_9FIRM</name>
<keyword evidence="7" id="KW-1185">Reference proteome</keyword>
<protein>
    <submittedName>
        <fullName evidence="6">Sugar ABC transporter substrate-binding protein</fullName>
    </submittedName>
</protein>
<evidence type="ECO:0000313" key="7">
    <source>
        <dbReference type="Proteomes" id="UP000276301"/>
    </source>
</evidence>
<dbReference type="Pfam" id="PF13407">
    <property type="entry name" value="Peripla_BP_4"/>
    <property type="match status" value="1"/>
</dbReference>
<keyword evidence="3" id="KW-0732">Signal</keyword>
<evidence type="ECO:0000256" key="3">
    <source>
        <dbReference type="ARBA" id="ARBA00022729"/>
    </source>
</evidence>
<dbReference type="PANTHER" id="PTHR46847">
    <property type="entry name" value="D-ALLOSE-BINDING PERIPLASMIC PROTEIN-RELATED"/>
    <property type="match status" value="1"/>
</dbReference>
<comment type="caution">
    <text evidence="6">The sequence shown here is derived from an EMBL/GenBank/DDBJ whole genome shotgun (WGS) entry which is preliminary data.</text>
</comment>
<feature type="region of interest" description="Disordered" evidence="4">
    <location>
        <begin position="1"/>
        <end position="24"/>
    </location>
</feature>
<evidence type="ECO:0000256" key="4">
    <source>
        <dbReference type="SAM" id="MobiDB-lite"/>
    </source>
</evidence>
<accession>A0A498CSP4</accession>
<evidence type="ECO:0000259" key="5">
    <source>
        <dbReference type="Pfam" id="PF13407"/>
    </source>
</evidence>
<dbReference type="Proteomes" id="UP000276301">
    <property type="component" value="Unassembled WGS sequence"/>
</dbReference>
<dbReference type="GO" id="GO:0030313">
    <property type="term" value="C:cell envelope"/>
    <property type="evidence" value="ECO:0007669"/>
    <property type="project" value="UniProtKB-SubCell"/>
</dbReference>